<evidence type="ECO:0000256" key="2">
    <source>
        <dbReference type="SAM" id="SignalP"/>
    </source>
</evidence>
<evidence type="ECO:0000313" key="4">
    <source>
        <dbReference type="EMBL" id="SFW86059.1"/>
    </source>
</evidence>
<protein>
    <submittedName>
        <fullName evidence="5">Endo alpha-1,4 polygalactosaminidase</fullName>
    </submittedName>
</protein>
<feature type="domain" description="Glycoside-hydrolase family GH114 TIM-barrel" evidence="3">
    <location>
        <begin position="220"/>
        <end position="336"/>
    </location>
</feature>
<evidence type="ECO:0000313" key="5">
    <source>
        <dbReference type="EMBL" id="WQG89996.1"/>
    </source>
</evidence>
<dbReference type="RefSeq" id="WP_072365198.1">
    <property type="nucleotide sequence ID" value="NZ_CP139972.1"/>
</dbReference>
<evidence type="ECO:0000313" key="7">
    <source>
        <dbReference type="Proteomes" id="UP001326715"/>
    </source>
</evidence>
<dbReference type="InterPro" id="IPR013785">
    <property type="entry name" value="Aldolase_TIM"/>
</dbReference>
<proteinExistence type="predicted"/>
<dbReference type="PANTHER" id="PTHR35882:SF2">
    <property type="entry name" value="PELA"/>
    <property type="match status" value="1"/>
</dbReference>
<reference evidence="5 7" key="2">
    <citation type="submission" date="2023-11" db="EMBL/GenBank/DDBJ databases">
        <title>MicrobeMod: A computational toolkit for identifying prokaryotic methylation and restriction-modification with nanopore sequencing.</title>
        <authorList>
            <person name="Crits-Christoph A."/>
            <person name="Kang S.C."/>
            <person name="Lee H."/>
            <person name="Ostrov N."/>
        </authorList>
    </citation>
    <scope>NUCLEOTIDE SEQUENCE [LARGE SCALE GENOMIC DNA]</scope>
    <source>
        <strain evidence="5 7">ATCC 23090</strain>
    </source>
</reference>
<feature type="chain" id="PRO_5012611329" evidence="2">
    <location>
        <begin position="19"/>
        <end position="340"/>
    </location>
</feature>
<dbReference type="AlphaFoldDB" id="A0A1K1SNZ5"/>
<dbReference type="InterPro" id="IPR016062">
    <property type="entry name" value="TM1410-rel"/>
</dbReference>
<dbReference type="PROSITE" id="PS51257">
    <property type="entry name" value="PROKAR_LIPOPROTEIN"/>
    <property type="match status" value="1"/>
</dbReference>
<gene>
    <name evidence="4" type="ORF">SAMN05661012_05827</name>
    <name evidence="5" type="ORF">SR876_00695</name>
</gene>
<evidence type="ECO:0000259" key="3">
    <source>
        <dbReference type="Pfam" id="PF03537"/>
    </source>
</evidence>
<dbReference type="Proteomes" id="UP001326715">
    <property type="component" value="Chromosome"/>
</dbReference>
<feature type="signal peptide" evidence="2">
    <location>
        <begin position="1"/>
        <end position="18"/>
    </location>
</feature>
<dbReference type="Gene3D" id="3.20.20.70">
    <property type="entry name" value="Aldolase class I"/>
    <property type="match status" value="2"/>
</dbReference>
<feature type="compositionally biased region" description="Low complexity" evidence="1">
    <location>
        <begin position="32"/>
        <end position="41"/>
    </location>
</feature>
<dbReference type="InterPro" id="IPR004352">
    <property type="entry name" value="GH114_TIM-barrel"/>
</dbReference>
<accession>A0A1K1SNZ5</accession>
<dbReference type="InterPro" id="IPR017853">
    <property type="entry name" value="GH"/>
</dbReference>
<dbReference type="OrthoDB" id="30037at2"/>
<keyword evidence="2" id="KW-0732">Signal</keyword>
<evidence type="ECO:0000313" key="6">
    <source>
        <dbReference type="Proteomes" id="UP000183788"/>
    </source>
</evidence>
<dbReference type="Pfam" id="PF03537">
    <property type="entry name" value="Glyco_hydro_114"/>
    <property type="match status" value="1"/>
</dbReference>
<organism evidence="4 6">
    <name type="scientific">Chitinophaga sancti</name>
    <dbReference type="NCBI Taxonomy" id="1004"/>
    <lineage>
        <taxon>Bacteria</taxon>
        <taxon>Pseudomonadati</taxon>
        <taxon>Bacteroidota</taxon>
        <taxon>Chitinophagia</taxon>
        <taxon>Chitinophagales</taxon>
        <taxon>Chitinophagaceae</taxon>
        <taxon>Chitinophaga</taxon>
    </lineage>
</organism>
<dbReference type="EMBL" id="FPIZ01000028">
    <property type="protein sequence ID" value="SFW86059.1"/>
    <property type="molecule type" value="Genomic_DNA"/>
</dbReference>
<reference evidence="4 6" key="1">
    <citation type="submission" date="2016-11" db="EMBL/GenBank/DDBJ databases">
        <authorList>
            <person name="Jaros S."/>
            <person name="Januszkiewicz K."/>
            <person name="Wedrychowicz H."/>
        </authorList>
    </citation>
    <scope>NUCLEOTIDE SEQUENCE [LARGE SCALE GENOMIC DNA]</scope>
    <source>
        <strain evidence="4 6">DSM 784</strain>
    </source>
</reference>
<dbReference type="PANTHER" id="PTHR35882">
    <property type="entry name" value="PELA"/>
    <property type="match status" value="1"/>
</dbReference>
<dbReference type="SUPFAM" id="SSF51445">
    <property type="entry name" value="(Trans)glycosidases"/>
    <property type="match status" value="2"/>
</dbReference>
<name>A0A1K1SNZ5_9BACT</name>
<dbReference type="EMBL" id="CP140154">
    <property type="protein sequence ID" value="WQG89996.1"/>
    <property type="molecule type" value="Genomic_DNA"/>
</dbReference>
<keyword evidence="7" id="KW-1185">Reference proteome</keyword>
<dbReference type="Proteomes" id="UP000183788">
    <property type="component" value="Unassembled WGS sequence"/>
</dbReference>
<dbReference type="PRINTS" id="PR01545">
    <property type="entry name" value="THEMAYE10DUF"/>
</dbReference>
<evidence type="ECO:0000256" key="1">
    <source>
        <dbReference type="SAM" id="MobiDB-lite"/>
    </source>
</evidence>
<feature type="region of interest" description="Disordered" evidence="1">
    <location>
        <begin position="21"/>
        <end position="41"/>
    </location>
</feature>
<dbReference type="STRING" id="1004.SAMN05661012_05827"/>
<sequence length="340" mass="37547">MRPILLIPFALFIFSACSKTNDPDPKSGSNNDSAAVDTSTTTSDYKQSMRNFVIGISRYAKAAHSGFIVVPQNGIELVTKNGESSGTPDTAYLNAIDANGQEDLYYGYDNDDVATPTSTVNYLNPLLKISKNAGNTILVTDYCSTHSKMTDSYTKNNAQGYISFAADSRGLDDIPAFPSPIYAENSTAVSSIGQVKNFLYLIDPASGFSSKTAFINAVKATNYDLLITDLYFNNSAFTAAELAALKKKANGGTRLVISYMSIGEAEDYRYYWQSGWTSTKPAWLDAENPEWKGNYKVKYWYSAWQKIIYGNDSSYTKKILDAGFDGVYLDIIDAFEYYEK</sequence>